<evidence type="ECO:0000313" key="2">
    <source>
        <dbReference type="EMBL" id="KAL0487081.1"/>
    </source>
</evidence>
<dbReference type="EMBL" id="JAOPGA020001301">
    <property type="protein sequence ID" value="KAL0487081.1"/>
    <property type="molecule type" value="Genomic_DNA"/>
</dbReference>
<name>A0AAW2ZD22_9EUKA</name>
<feature type="compositionally biased region" description="Polar residues" evidence="1">
    <location>
        <begin position="43"/>
        <end position="54"/>
    </location>
</feature>
<evidence type="ECO:0000313" key="3">
    <source>
        <dbReference type="Proteomes" id="UP001431209"/>
    </source>
</evidence>
<comment type="caution">
    <text evidence="2">The sequence shown here is derived from an EMBL/GenBank/DDBJ whole genome shotgun (WGS) entry which is preliminary data.</text>
</comment>
<reference evidence="2 3" key="1">
    <citation type="submission" date="2024-03" db="EMBL/GenBank/DDBJ databases">
        <title>The Acrasis kona genome and developmental transcriptomes reveal deep origins of eukaryotic multicellular pathways.</title>
        <authorList>
            <person name="Sheikh S."/>
            <person name="Fu C.-J."/>
            <person name="Brown M.W."/>
            <person name="Baldauf S.L."/>
        </authorList>
    </citation>
    <scope>NUCLEOTIDE SEQUENCE [LARGE SCALE GENOMIC DNA]</scope>
    <source>
        <strain evidence="2 3">ATCC MYA-3509</strain>
    </source>
</reference>
<gene>
    <name evidence="2" type="ORF">AKO1_001001</name>
</gene>
<evidence type="ECO:0000256" key="1">
    <source>
        <dbReference type="SAM" id="MobiDB-lite"/>
    </source>
</evidence>
<feature type="non-terminal residue" evidence="2">
    <location>
        <position position="1"/>
    </location>
</feature>
<feature type="region of interest" description="Disordered" evidence="1">
    <location>
        <begin position="82"/>
        <end position="110"/>
    </location>
</feature>
<organism evidence="2 3">
    <name type="scientific">Acrasis kona</name>
    <dbReference type="NCBI Taxonomy" id="1008807"/>
    <lineage>
        <taxon>Eukaryota</taxon>
        <taxon>Discoba</taxon>
        <taxon>Heterolobosea</taxon>
        <taxon>Tetramitia</taxon>
        <taxon>Eutetramitia</taxon>
        <taxon>Acrasidae</taxon>
        <taxon>Acrasis</taxon>
    </lineage>
</organism>
<feature type="compositionally biased region" description="Polar residues" evidence="1">
    <location>
        <begin position="82"/>
        <end position="94"/>
    </location>
</feature>
<dbReference type="Proteomes" id="UP001431209">
    <property type="component" value="Unassembled WGS sequence"/>
</dbReference>
<feature type="compositionally biased region" description="Basic residues" evidence="1">
    <location>
        <begin position="1"/>
        <end position="12"/>
    </location>
</feature>
<sequence>TRSGRKSVTSRKRLFDDEDDETNNQDSKIKRSKSSSSIDYSDTQRNTKNKSPSTPARYISKRKQEVVLASLPNEALLQIQLASTQDQPSATPSKKSGLPPKLARKGTHGNLRTKLVQTLNDSCSPFELEAVQNMS</sequence>
<feature type="non-terminal residue" evidence="2">
    <location>
        <position position="135"/>
    </location>
</feature>
<proteinExistence type="predicted"/>
<keyword evidence="3" id="KW-1185">Reference proteome</keyword>
<dbReference type="AlphaFoldDB" id="A0AAW2ZD22"/>
<accession>A0AAW2ZD22</accession>
<feature type="region of interest" description="Disordered" evidence="1">
    <location>
        <begin position="1"/>
        <end position="60"/>
    </location>
</feature>
<protein>
    <submittedName>
        <fullName evidence="2">Uncharacterized protein</fullName>
    </submittedName>
</protein>